<organism evidence="2 3">
    <name type="scientific">Coleophoma crateriformis</name>
    <dbReference type="NCBI Taxonomy" id="565419"/>
    <lineage>
        <taxon>Eukaryota</taxon>
        <taxon>Fungi</taxon>
        <taxon>Dikarya</taxon>
        <taxon>Ascomycota</taxon>
        <taxon>Pezizomycotina</taxon>
        <taxon>Leotiomycetes</taxon>
        <taxon>Helotiales</taxon>
        <taxon>Dermateaceae</taxon>
        <taxon>Coleophoma</taxon>
    </lineage>
</organism>
<dbReference type="OrthoDB" id="273230at2759"/>
<reference evidence="2 3" key="1">
    <citation type="journal article" date="2018" name="IMA Fungus">
        <title>IMA Genome-F 9: Draft genome sequence of Annulohypoxylon stygium, Aspergillus mulundensis, Berkeleyomyces basicola (syn. Thielaviopsis basicola), Ceratocystis smalleyi, two Cercospora beticola strains, Coleophoma cylindrospora, Fusarium fracticaudum, Phialophora cf. hyalina, and Morchella septimelata.</title>
        <authorList>
            <person name="Wingfield B.D."/>
            <person name="Bills G.F."/>
            <person name="Dong Y."/>
            <person name="Huang W."/>
            <person name="Nel W.J."/>
            <person name="Swalarsk-Parry B.S."/>
            <person name="Vaghefi N."/>
            <person name="Wilken P.M."/>
            <person name="An Z."/>
            <person name="de Beer Z.W."/>
            <person name="De Vos L."/>
            <person name="Chen L."/>
            <person name="Duong T.A."/>
            <person name="Gao Y."/>
            <person name="Hammerbacher A."/>
            <person name="Kikkert J.R."/>
            <person name="Li Y."/>
            <person name="Li H."/>
            <person name="Li K."/>
            <person name="Li Q."/>
            <person name="Liu X."/>
            <person name="Ma X."/>
            <person name="Naidoo K."/>
            <person name="Pethybridge S.J."/>
            <person name="Sun J."/>
            <person name="Steenkamp E.T."/>
            <person name="van der Nest M.A."/>
            <person name="van Wyk S."/>
            <person name="Wingfield M.J."/>
            <person name="Xiong C."/>
            <person name="Yue Q."/>
            <person name="Zhang X."/>
        </authorList>
    </citation>
    <scope>NUCLEOTIDE SEQUENCE [LARGE SCALE GENOMIC DNA]</scope>
    <source>
        <strain evidence="2 3">BP5796</strain>
    </source>
</reference>
<dbReference type="AlphaFoldDB" id="A0A3D8S3R8"/>
<name>A0A3D8S3R8_9HELO</name>
<sequence>MLSLRSTTTRFPRRSSYAQCLRHTTIQAGCYNRPFTARSSEQRIGARSQSLLQHNGSAFQNPSLQGRAYSSKSSADELLEAIQDQYATAKDEFEIATEETEKKSVYAIEDRKAARDELAKLKEMYAEALAGPDGEEVKRRVGSRIRELDAAVENLNKSDYED</sequence>
<proteinExistence type="predicted"/>
<comment type="caution">
    <text evidence="2">The sequence shown here is derived from an EMBL/GenBank/DDBJ whole genome shotgun (WGS) entry which is preliminary data.</text>
</comment>
<feature type="coiled-coil region" evidence="1">
    <location>
        <begin position="72"/>
        <end position="131"/>
    </location>
</feature>
<gene>
    <name evidence="2" type="ORF">BP5796_05439</name>
</gene>
<dbReference type="EMBL" id="PDLN01000007">
    <property type="protein sequence ID" value="RDW80741.1"/>
    <property type="molecule type" value="Genomic_DNA"/>
</dbReference>
<dbReference type="Proteomes" id="UP000256328">
    <property type="component" value="Unassembled WGS sequence"/>
</dbReference>
<evidence type="ECO:0000256" key="1">
    <source>
        <dbReference type="SAM" id="Coils"/>
    </source>
</evidence>
<keyword evidence="1" id="KW-0175">Coiled coil</keyword>
<evidence type="ECO:0000313" key="2">
    <source>
        <dbReference type="EMBL" id="RDW80741.1"/>
    </source>
</evidence>
<protein>
    <submittedName>
        <fullName evidence="2">Uncharacterized protein</fullName>
    </submittedName>
</protein>
<evidence type="ECO:0000313" key="3">
    <source>
        <dbReference type="Proteomes" id="UP000256328"/>
    </source>
</evidence>
<accession>A0A3D8S3R8</accession>
<keyword evidence="3" id="KW-1185">Reference proteome</keyword>